<dbReference type="SUPFAM" id="SSF56784">
    <property type="entry name" value="HAD-like"/>
    <property type="match status" value="1"/>
</dbReference>
<dbReference type="GO" id="GO:0005829">
    <property type="term" value="C:cytosol"/>
    <property type="evidence" value="ECO:0007669"/>
    <property type="project" value="TreeGrafter"/>
</dbReference>
<dbReference type="Gene3D" id="3.30.1240.10">
    <property type="match status" value="1"/>
</dbReference>
<protein>
    <submittedName>
        <fullName evidence="1">Hydrolase (HAD superfamily)</fullName>
    </submittedName>
</protein>
<reference evidence="1" key="1">
    <citation type="submission" date="2015-10" db="EMBL/GenBank/DDBJ databases">
        <authorList>
            <person name="Gilbert D.G."/>
        </authorList>
    </citation>
    <scope>NUCLEOTIDE SEQUENCE</scope>
    <source>
        <strain evidence="1">Pg-3b</strain>
    </source>
</reference>
<dbReference type="InterPro" id="IPR036412">
    <property type="entry name" value="HAD-like_sf"/>
</dbReference>
<dbReference type="EMBL" id="LN887208">
    <property type="protein sequence ID" value="CUR36370.1"/>
    <property type="molecule type" value="Genomic_DNA"/>
</dbReference>
<accession>A0A0U5JEI6</accession>
<dbReference type="InterPro" id="IPR006379">
    <property type="entry name" value="HAD-SF_hydro_IIB"/>
</dbReference>
<dbReference type="Pfam" id="PF08282">
    <property type="entry name" value="Hydrolase_3"/>
    <property type="match status" value="1"/>
</dbReference>
<name>A0A0U5JEI6_LIMRT</name>
<dbReference type="SFLD" id="SFLDS00003">
    <property type="entry name" value="Haloacid_Dehalogenase"/>
    <property type="match status" value="1"/>
</dbReference>
<dbReference type="GO" id="GO:0016791">
    <property type="term" value="F:phosphatase activity"/>
    <property type="evidence" value="ECO:0007669"/>
    <property type="project" value="UniProtKB-ARBA"/>
</dbReference>
<evidence type="ECO:0000313" key="1">
    <source>
        <dbReference type="EMBL" id="CUR36370.1"/>
    </source>
</evidence>
<proteinExistence type="predicted"/>
<sequence>MGKYRFIAIDVDGTLLDDNDKFDVNRLNQDIELLQRQNYHFIIASGNSYDALSTIFQPCPLVKEFVAENGGRLIVNGKSVYGKTHSIATLQQLYAFIKHTFPSPDIISLSGETQTILAEQYRDVPVLFYPHHTYFSDLQKITEPIYNLNVGWAKRKLSQAIIQGYVNQLNEQFPNLIQATYSGAYGIDILPAGVNKALGLKRLVENYLNGTLDQVVAFGDTSNDIEMLSEVGYGYAMKNATADLLKVADKVTRYDNNHAGLLSEIEHQFINRYKYYVN</sequence>
<gene>
    <name evidence="1" type="ORF">LRLP16767_LRPG3B_00156</name>
</gene>
<dbReference type="SFLD" id="SFLDG01140">
    <property type="entry name" value="C2.B:_Phosphomannomutase_and_P"/>
    <property type="match status" value="1"/>
</dbReference>
<dbReference type="GO" id="GO:0000287">
    <property type="term" value="F:magnesium ion binding"/>
    <property type="evidence" value="ECO:0007669"/>
    <property type="project" value="TreeGrafter"/>
</dbReference>
<dbReference type="RefSeq" id="WP_339111341.1">
    <property type="nucleotide sequence ID" value="NZ_LN887208.1"/>
</dbReference>
<organism evidence="1">
    <name type="scientific">Limosilactobacillus reuteri</name>
    <name type="common">Lactobacillus reuteri</name>
    <dbReference type="NCBI Taxonomy" id="1598"/>
    <lineage>
        <taxon>Bacteria</taxon>
        <taxon>Bacillati</taxon>
        <taxon>Bacillota</taxon>
        <taxon>Bacilli</taxon>
        <taxon>Lactobacillales</taxon>
        <taxon>Lactobacillaceae</taxon>
        <taxon>Limosilactobacillus</taxon>
    </lineage>
</organism>
<dbReference type="InterPro" id="IPR023214">
    <property type="entry name" value="HAD_sf"/>
</dbReference>
<dbReference type="NCBIfam" id="TIGR01484">
    <property type="entry name" value="HAD-SF-IIB"/>
    <property type="match status" value="1"/>
</dbReference>
<dbReference type="Gene3D" id="3.40.50.1000">
    <property type="entry name" value="HAD superfamily/HAD-like"/>
    <property type="match status" value="1"/>
</dbReference>
<dbReference type="PANTHER" id="PTHR10000:SF53">
    <property type="entry name" value="5-AMINO-6-(5-PHOSPHO-D-RIBITYLAMINO)URACIL PHOSPHATASE YBJI-RELATED"/>
    <property type="match status" value="1"/>
</dbReference>
<dbReference type="AlphaFoldDB" id="A0A0U5JEI6"/>
<dbReference type="PANTHER" id="PTHR10000">
    <property type="entry name" value="PHOSPHOSERINE PHOSPHATASE"/>
    <property type="match status" value="1"/>
</dbReference>
<keyword evidence="1" id="KW-0378">Hydrolase</keyword>